<evidence type="ECO:0000313" key="10">
    <source>
        <dbReference type="EMBL" id="QZN97556.1"/>
    </source>
</evidence>
<dbReference type="Pfam" id="PF00664">
    <property type="entry name" value="ABC_membrane"/>
    <property type="match status" value="1"/>
</dbReference>
<dbReference type="PROSITE" id="PS50929">
    <property type="entry name" value="ABC_TM1F"/>
    <property type="match status" value="1"/>
</dbReference>
<evidence type="ECO:0000256" key="7">
    <source>
        <dbReference type="SAM" id="Phobius"/>
    </source>
</evidence>
<keyword evidence="5 7" id="KW-1133">Transmembrane helix</keyword>
<proteinExistence type="predicted"/>
<feature type="transmembrane region" description="Helical" evidence="7">
    <location>
        <begin position="174"/>
        <end position="191"/>
    </location>
</feature>
<name>A0ABX9AS08_9ENTR</name>
<sequence>MTEPITPLSSPTDSLESINPTSLLAPIRGWITFAAVLQLFSAGLVLVPLVELCELIQVLMSTSLTRHKEAWHVIMLACACLASGLALRGLAELITHLADNRLALSLRRQLAQRLSQAPLGWFTAQTSGRIKQGLQDDVTAIHHLVAHAWLNITNASATLLFVYGYLLWVDWRMTLVALVPLLLFTVFYRQVQKGCQRKMSEYGTALTQVNQSVVEYVQGITVVKTFGLSGKAHQAYCQATTGFQRFFLDWALPLIKPECLSAVMIAPITMLMLMLVGGIGLMHQGMLGMTQLLPFLVIALGISVPVTTLSHSAQSLRMAKAALERLATLLTIPLQPEPTLSRFPQNNEVVFDQIDFGYQPGTTLLHNISLTLTPGTVTALVGASGAGKSTLARLLLRFDVPDHGQITLGGIELSQIDSRHLYRQIGTVFQDTRLLRMSLYDNIALGDPQASKEQVVAAAKAAHIHERILCLPRGYQSVYGDDATLSGGEEQRVSIARALLLKPAVLVLDEPTAQADAESEAAIQSAFNALIAHQRRQVVLVIAHRLETITHADNIVVLSHGRIDAQGCHADLLAGGGEYARLWAVQQGQQEAICC</sequence>
<dbReference type="GO" id="GO:0005524">
    <property type="term" value="F:ATP binding"/>
    <property type="evidence" value="ECO:0007669"/>
    <property type="project" value="UniProtKB-KW"/>
</dbReference>
<dbReference type="InterPro" id="IPR027417">
    <property type="entry name" value="P-loop_NTPase"/>
</dbReference>
<dbReference type="Pfam" id="PF00005">
    <property type="entry name" value="ABC_tran"/>
    <property type="match status" value="1"/>
</dbReference>
<dbReference type="SUPFAM" id="SSF52540">
    <property type="entry name" value="P-loop containing nucleoside triphosphate hydrolases"/>
    <property type="match status" value="1"/>
</dbReference>
<keyword evidence="6 7" id="KW-0472">Membrane</keyword>
<dbReference type="EMBL" id="CP081864">
    <property type="protein sequence ID" value="QZN97556.1"/>
    <property type="molecule type" value="Genomic_DNA"/>
</dbReference>
<evidence type="ECO:0000256" key="3">
    <source>
        <dbReference type="ARBA" id="ARBA00022741"/>
    </source>
</evidence>
<keyword evidence="11" id="KW-1185">Reference proteome</keyword>
<evidence type="ECO:0000256" key="2">
    <source>
        <dbReference type="ARBA" id="ARBA00022692"/>
    </source>
</evidence>
<dbReference type="PROSITE" id="PS50893">
    <property type="entry name" value="ABC_TRANSPORTER_2"/>
    <property type="match status" value="1"/>
</dbReference>
<dbReference type="InterPro" id="IPR039421">
    <property type="entry name" value="Type_1_exporter"/>
</dbReference>
<feature type="domain" description="ABC transmembrane type-1" evidence="9">
    <location>
        <begin position="71"/>
        <end position="318"/>
    </location>
</feature>
<evidence type="ECO:0000256" key="4">
    <source>
        <dbReference type="ARBA" id="ARBA00022840"/>
    </source>
</evidence>
<accession>A0ABX9AS08</accession>
<keyword evidence="2 7" id="KW-0812">Transmembrane</keyword>
<dbReference type="Gene3D" id="3.40.50.300">
    <property type="entry name" value="P-loop containing nucleotide triphosphate hydrolases"/>
    <property type="match status" value="1"/>
</dbReference>
<evidence type="ECO:0000256" key="1">
    <source>
        <dbReference type="ARBA" id="ARBA00004651"/>
    </source>
</evidence>
<dbReference type="InterPro" id="IPR011527">
    <property type="entry name" value="ABC1_TM_dom"/>
</dbReference>
<evidence type="ECO:0000259" key="8">
    <source>
        <dbReference type="PROSITE" id="PS50893"/>
    </source>
</evidence>
<comment type="subcellular location">
    <subcellularLocation>
        <location evidence="1">Cell membrane</location>
        <topology evidence="1">Multi-pass membrane protein</topology>
    </subcellularLocation>
</comment>
<gene>
    <name evidence="10" type="ORF">K6K13_09640</name>
</gene>
<dbReference type="RefSeq" id="WP_222160593.1">
    <property type="nucleotide sequence ID" value="NZ_CP081864.1"/>
</dbReference>
<dbReference type="InterPro" id="IPR003593">
    <property type="entry name" value="AAA+_ATPase"/>
</dbReference>
<feature type="transmembrane region" description="Helical" evidence="7">
    <location>
        <begin position="259"/>
        <end position="280"/>
    </location>
</feature>
<feature type="transmembrane region" description="Helical" evidence="7">
    <location>
        <begin position="30"/>
        <end position="50"/>
    </location>
</feature>
<dbReference type="Proteomes" id="UP000825886">
    <property type="component" value="Chromosome"/>
</dbReference>
<dbReference type="Gene3D" id="1.20.1560.10">
    <property type="entry name" value="ABC transporter type 1, transmembrane domain"/>
    <property type="match status" value="1"/>
</dbReference>
<organism evidence="10 11">
    <name type="scientific">Symbiopectobacterium purcellii</name>
    <dbReference type="NCBI Taxonomy" id="2871826"/>
    <lineage>
        <taxon>Bacteria</taxon>
        <taxon>Pseudomonadati</taxon>
        <taxon>Pseudomonadota</taxon>
        <taxon>Gammaproteobacteria</taxon>
        <taxon>Enterobacterales</taxon>
        <taxon>Enterobacteriaceae</taxon>
    </lineage>
</organism>
<dbReference type="InterPro" id="IPR036640">
    <property type="entry name" value="ABC1_TM_sf"/>
</dbReference>
<feature type="domain" description="ABC transporter" evidence="8">
    <location>
        <begin position="349"/>
        <end position="585"/>
    </location>
</feature>
<feature type="transmembrane region" description="Helical" evidence="7">
    <location>
        <begin position="70"/>
        <end position="91"/>
    </location>
</feature>
<dbReference type="CDD" id="cd07346">
    <property type="entry name" value="ABC_6TM_exporters"/>
    <property type="match status" value="1"/>
</dbReference>
<keyword evidence="3" id="KW-0547">Nucleotide-binding</keyword>
<dbReference type="SUPFAM" id="SSF90123">
    <property type="entry name" value="ABC transporter transmembrane region"/>
    <property type="match status" value="1"/>
</dbReference>
<feature type="transmembrane region" description="Helical" evidence="7">
    <location>
        <begin position="292"/>
        <end position="310"/>
    </location>
</feature>
<dbReference type="PANTHER" id="PTHR24221:SF654">
    <property type="entry name" value="ATP-BINDING CASSETTE SUB-FAMILY B MEMBER 6"/>
    <property type="match status" value="1"/>
</dbReference>
<protein>
    <submittedName>
        <fullName evidence="10">ABC transporter ATP-binding protein/permease</fullName>
    </submittedName>
</protein>
<evidence type="ECO:0000313" key="11">
    <source>
        <dbReference type="Proteomes" id="UP000825886"/>
    </source>
</evidence>
<keyword evidence="4 10" id="KW-0067">ATP-binding</keyword>
<evidence type="ECO:0000256" key="5">
    <source>
        <dbReference type="ARBA" id="ARBA00022989"/>
    </source>
</evidence>
<dbReference type="SMART" id="SM00382">
    <property type="entry name" value="AAA"/>
    <property type="match status" value="1"/>
</dbReference>
<dbReference type="InterPro" id="IPR003439">
    <property type="entry name" value="ABC_transporter-like_ATP-bd"/>
</dbReference>
<evidence type="ECO:0000259" key="9">
    <source>
        <dbReference type="PROSITE" id="PS50929"/>
    </source>
</evidence>
<dbReference type="PANTHER" id="PTHR24221">
    <property type="entry name" value="ATP-BINDING CASSETTE SUB-FAMILY B"/>
    <property type="match status" value="1"/>
</dbReference>
<evidence type="ECO:0000256" key="6">
    <source>
        <dbReference type="ARBA" id="ARBA00023136"/>
    </source>
</evidence>
<reference evidence="10 11" key="1">
    <citation type="submission" date="2021-08" db="EMBL/GenBank/DDBJ databases">
        <title>Culture and genomic analysis of Symbiopectobacterium purcellii sp. nov. gen. nov., isolated from the leafhopper Empoasca decipiens.</title>
        <authorList>
            <person name="Nadal-Jimenez P."/>
            <person name="Siozios S."/>
            <person name="Halliday N."/>
            <person name="Camara M."/>
            <person name="Hurst G.D.D."/>
        </authorList>
    </citation>
    <scope>NUCLEOTIDE SEQUENCE [LARGE SCALE GENOMIC DNA]</scope>
    <source>
        <strain evidence="10 11">SyEd1</strain>
    </source>
</reference>